<accession>A0A2N5CL08</accession>
<dbReference type="EMBL" id="CP026100">
    <property type="protein sequence ID" value="AYV46727.1"/>
    <property type="molecule type" value="Genomic_DNA"/>
</dbReference>
<dbReference type="GO" id="GO:0052689">
    <property type="term" value="F:carboxylic ester hydrolase activity"/>
    <property type="evidence" value="ECO:0007669"/>
    <property type="project" value="TreeGrafter"/>
</dbReference>
<organism evidence="4 5">
    <name type="scientific">Caulobacter flavus</name>
    <dbReference type="NCBI Taxonomy" id="1679497"/>
    <lineage>
        <taxon>Bacteria</taxon>
        <taxon>Pseudomonadati</taxon>
        <taxon>Pseudomonadota</taxon>
        <taxon>Alphaproteobacteria</taxon>
        <taxon>Caulobacterales</taxon>
        <taxon>Caulobacteraceae</taxon>
        <taxon>Caulobacter</taxon>
    </lineage>
</organism>
<proteinExistence type="predicted"/>
<evidence type="ECO:0000313" key="4">
    <source>
        <dbReference type="EMBL" id="PLR06340.1"/>
    </source>
</evidence>
<dbReference type="Gene3D" id="3.40.50.1820">
    <property type="entry name" value="alpha/beta hydrolase"/>
    <property type="match status" value="1"/>
</dbReference>
<reference evidence="3 6" key="2">
    <citation type="submission" date="2018-01" db="EMBL/GenBank/DDBJ databases">
        <title>Complete genome sequence of Caulobacter flavus RHGG3.</title>
        <authorList>
            <person name="Yang E."/>
        </authorList>
    </citation>
    <scope>NUCLEOTIDE SEQUENCE [LARGE SCALE GENOMIC DNA]</scope>
    <source>
        <strain evidence="3 6">RHGG3</strain>
    </source>
</reference>
<dbReference type="EMBL" id="PJRQ01000053">
    <property type="protein sequence ID" value="PLR06340.1"/>
    <property type="molecule type" value="Genomic_DNA"/>
</dbReference>
<dbReference type="Proteomes" id="UP000234483">
    <property type="component" value="Unassembled WGS sequence"/>
</dbReference>
<dbReference type="SUPFAM" id="SSF53474">
    <property type="entry name" value="alpha/beta-Hydrolases"/>
    <property type="match status" value="1"/>
</dbReference>
<feature type="chain" id="PRO_5044577601" evidence="1">
    <location>
        <begin position="22"/>
        <end position="462"/>
    </location>
</feature>
<name>A0A2N5CL08_9CAUL</name>
<dbReference type="InterPro" id="IPR053145">
    <property type="entry name" value="AB_hydrolase_Est10"/>
</dbReference>
<dbReference type="InterPro" id="IPR022742">
    <property type="entry name" value="Hydrolase_4"/>
</dbReference>
<dbReference type="PANTHER" id="PTHR43265">
    <property type="entry name" value="ESTERASE ESTD"/>
    <property type="match status" value="1"/>
</dbReference>
<dbReference type="PANTHER" id="PTHR43265:SF1">
    <property type="entry name" value="ESTERASE ESTD"/>
    <property type="match status" value="1"/>
</dbReference>
<sequence length="462" mass="47890">MRFLPSALVAVALLAPAVASAQVEPLVGEWYGTLQAGPTKLPLVFHVKADGTAKVDSLAQGAMGLKAAVALADGKARLTLIYPPASFEGQLSADGESLTGQWLQGGASLPLAMSRTPPAVAPANRPQTPKAPFPYRAEEVSYVNPASGLKLAGTLTLPPGEGPFPVAVLITGSGVQDRDETLFEHKPFLVLADALTRKGVAVLRVDDRGAGGSQAGDLKAATSLDFATDVEAGVAFLRGRKDVDPARIGLIGHSEGGLIAPIVAAKDPRIAFVVLMAGTGVPGARVMQSQSRDIARAGGAPQASIDQQVKLIAEVSDMVVAEPDTAKLKPRLASLLAEKGMPPEAAETGFARFATPWFKTFLSLDPADYLKQVKAPVLAVNGEKDVQVSAAENLPAIKAALAGNKDVTILPLPGLNHLFQTAKSGAPSEYAEIEETLAPSAVNAIVDWTVAHAARPSHKHAD</sequence>
<dbReference type="KEGG" id="cfh:C1707_10865"/>
<dbReference type="Pfam" id="PF12146">
    <property type="entry name" value="Hydrolase_4"/>
    <property type="match status" value="1"/>
</dbReference>
<keyword evidence="6" id="KW-1185">Reference proteome</keyword>
<keyword evidence="4" id="KW-0378">Hydrolase</keyword>
<gene>
    <name evidence="3" type="ORF">C1707_10865</name>
    <name evidence="4" type="ORF">CFHF_25745</name>
</gene>
<evidence type="ECO:0000256" key="1">
    <source>
        <dbReference type="SAM" id="SignalP"/>
    </source>
</evidence>
<evidence type="ECO:0000313" key="5">
    <source>
        <dbReference type="Proteomes" id="UP000234483"/>
    </source>
</evidence>
<reference evidence="4 5" key="1">
    <citation type="submission" date="2017-12" db="EMBL/GenBank/DDBJ databases">
        <title>The genome sequence of Caulobacter flavus CGMCC1 15093.</title>
        <authorList>
            <person name="Gao J."/>
            <person name="Mao X."/>
            <person name="Sun J."/>
        </authorList>
    </citation>
    <scope>NUCLEOTIDE SEQUENCE [LARGE SCALE GENOMIC DNA]</scope>
    <source>
        <strain evidence="4 5">CGMCC1 15093</strain>
    </source>
</reference>
<keyword evidence="1" id="KW-0732">Signal</keyword>
<dbReference type="AlphaFoldDB" id="A0A2N5CL08"/>
<dbReference type="InterPro" id="IPR029058">
    <property type="entry name" value="AB_hydrolase_fold"/>
</dbReference>
<dbReference type="Proteomes" id="UP000281192">
    <property type="component" value="Chromosome"/>
</dbReference>
<evidence type="ECO:0000313" key="3">
    <source>
        <dbReference type="EMBL" id="AYV46727.1"/>
    </source>
</evidence>
<protein>
    <submittedName>
        <fullName evidence="4">Alpha/beta hydrolase</fullName>
    </submittedName>
</protein>
<dbReference type="RefSeq" id="WP_101715776.1">
    <property type="nucleotide sequence ID" value="NZ_CP026100.1"/>
</dbReference>
<feature type="domain" description="Serine aminopeptidase S33" evidence="2">
    <location>
        <begin position="191"/>
        <end position="280"/>
    </location>
</feature>
<evidence type="ECO:0000259" key="2">
    <source>
        <dbReference type="Pfam" id="PF12146"/>
    </source>
</evidence>
<feature type="signal peptide" evidence="1">
    <location>
        <begin position="1"/>
        <end position="21"/>
    </location>
</feature>
<evidence type="ECO:0000313" key="6">
    <source>
        <dbReference type="Proteomes" id="UP000281192"/>
    </source>
</evidence>
<dbReference type="OrthoDB" id="9809549at2"/>